<evidence type="ECO:0000256" key="3">
    <source>
        <dbReference type="ARBA" id="ARBA00022737"/>
    </source>
</evidence>
<dbReference type="InterPro" id="IPR011989">
    <property type="entry name" value="ARM-like"/>
</dbReference>
<name>A0AAV1D8W4_OLDCO</name>
<dbReference type="Pfam" id="PF00514">
    <property type="entry name" value="Arm"/>
    <property type="match status" value="1"/>
</dbReference>
<gene>
    <name evidence="5" type="ORF">OLC1_LOCUS13246</name>
</gene>
<comment type="similarity">
    <text evidence="1">Belongs to the importin alpha family.</text>
</comment>
<dbReference type="Proteomes" id="UP001161247">
    <property type="component" value="Chromosome 4"/>
</dbReference>
<keyword evidence="4" id="KW-0653">Protein transport</keyword>
<evidence type="ECO:0000256" key="1">
    <source>
        <dbReference type="ARBA" id="ARBA00010394"/>
    </source>
</evidence>
<evidence type="ECO:0000313" key="6">
    <source>
        <dbReference type="Proteomes" id="UP001161247"/>
    </source>
</evidence>
<dbReference type="SUPFAM" id="SSF48371">
    <property type="entry name" value="ARM repeat"/>
    <property type="match status" value="1"/>
</dbReference>
<accession>A0AAV1D8W4</accession>
<dbReference type="EMBL" id="OX459121">
    <property type="protein sequence ID" value="CAI9104291.1"/>
    <property type="molecule type" value="Genomic_DNA"/>
</dbReference>
<proteinExistence type="inferred from homology"/>
<organism evidence="5 6">
    <name type="scientific">Oldenlandia corymbosa var. corymbosa</name>
    <dbReference type="NCBI Taxonomy" id="529605"/>
    <lineage>
        <taxon>Eukaryota</taxon>
        <taxon>Viridiplantae</taxon>
        <taxon>Streptophyta</taxon>
        <taxon>Embryophyta</taxon>
        <taxon>Tracheophyta</taxon>
        <taxon>Spermatophyta</taxon>
        <taxon>Magnoliopsida</taxon>
        <taxon>eudicotyledons</taxon>
        <taxon>Gunneridae</taxon>
        <taxon>Pentapetalae</taxon>
        <taxon>asterids</taxon>
        <taxon>lamiids</taxon>
        <taxon>Gentianales</taxon>
        <taxon>Rubiaceae</taxon>
        <taxon>Rubioideae</taxon>
        <taxon>Spermacoceae</taxon>
        <taxon>Hedyotis-Oldenlandia complex</taxon>
        <taxon>Oldenlandia</taxon>
    </lineage>
</organism>
<dbReference type="GO" id="GO:0015031">
    <property type="term" value="P:protein transport"/>
    <property type="evidence" value="ECO:0007669"/>
    <property type="project" value="UniProtKB-KW"/>
</dbReference>
<evidence type="ECO:0000256" key="2">
    <source>
        <dbReference type="ARBA" id="ARBA00022448"/>
    </source>
</evidence>
<keyword evidence="2" id="KW-0813">Transport</keyword>
<dbReference type="AlphaFoldDB" id="A0AAV1D8W4"/>
<protein>
    <submittedName>
        <fullName evidence="5">OLC1v1002932C1</fullName>
    </submittedName>
</protein>
<evidence type="ECO:0000313" key="5">
    <source>
        <dbReference type="EMBL" id="CAI9104291.1"/>
    </source>
</evidence>
<keyword evidence="3" id="KW-0677">Repeat</keyword>
<sequence length="362" mass="40326">MRLLHCLLSEENVPFADEFIQEFISFCVKSLSLNDCPKHQFEGAWSLAYLVSGPSEYVKLVVDDQDAVPGFIKLLSSPSDDLRELAVLALGNIASDSDVHRDAVLSKNPVEPLLSQFKKKAKLSMLRNCLVLPVTRVLRVLVFLEDKYALPYACWALSFISDGSDKVIMDLLEKGVYSRFLALLNDPSPDVQIPALAQSGILREGMIVGNRYFQSITLHSFAWEVIDQQLTFWIDRGLLHHLRELLFTHVESIQREACWIISDITCGNEMQNQALIGADLIEALIHVLTADSDDLKEVAGKTVLKVLSGGSRFGNKVKGLEGFIKPLCDLLMSEESMVIEYCLDALALLCEPKSVLEPITLS</sequence>
<dbReference type="InterPro" id="IPR000225">
    <property type="entry name" value="Armadillo"/>
</dbReference>
<evidence type="ECO:0000256" key="4">
    <source>
        <dbReference type="ARBA" id="ARBA00022927"/>
    </source>
</evidence>
<dbReference type="PANTHER" id="PTHR23316">
    <property type="entry name" value="IMPORTIN ALPHA"/>
    <property type="match status" value="1"/>
</dbReference>
<dbReference type="Gene3D" id="1.25.10.10">
    <property type="entry name" value="Leucine-rich Repeat Variant"/>
    <property type="match status" value="1"/>
</dbReference>
<reference evidence="5" key="1">
    <citation type="submission" date="2023-03" db="EMBL/GenBank/DDBJ databases">
        <authorList>
            <person name="Julca I."/>
        </authorList>
    </citation>
    <scope>NUCLEOTIDE SEQUENCE</scope>
</reference>
<keyword evidence="6" id="KW-1185">Reference proteome</keyword>
<dbReference type="SMART" id="SM00185">
    <property type="entry name" value="ARM"/>
    <property type="match status" value="4"/>
</dbReference>
<dbReference type="InterPro" id="IPR016024">
    <property type="entry name" value="ARM-type_fold"/>
</dbReference>